<dbReference type="AlphaFoldDB" id="A0A5S3Z362"/>
<comment type="caution">
    <text evidence="1">The sequence shown here is derived from an EMBL/GenBank/DDBJ whole genome shotgun (WGS) entry which is preliminary data.</text>
</comment>
<evidence type="ECO:0008006" key="3">
    <source>
        <dbReference type="Google" id="ProtNLM"/>
    </source>
</evidence>
<accession>A0A5S3Z362</accession>
<sequence>MHGVCKLCKKEAELELSHFIPKFIGKWLKKTAITGYLREGNQVSKRRQDLAKEYWLCGSCEDLFSTWERSFSLKIFYPYIEDSSLTTSYGDWLAKFSASLSWRTLTYVRSKNNEETHSQEYLDMLAGAEKGLSDFLLGKASNLYEFEQHIYPLDVIASTSFDNLPTNINRYFLRATAMDIVGNSQGTYIYTKLPSFIVLGVVKCRQSREMRSSRVAISGGTMSPREYVFPDGFDGYIIDAANKISELYEQIPADQLAKIEKYVIDNPDKVLESKLFEAIAHDYDRFGRKSLR</sequence>
<gene>
    <name evidence="1" type="ORF">CWC05_15395</name>
</gene>
<reference evidence="2" key="2">
    <citation type="submission" date="2019-06" db="EMBL/GenBank/DDBJ databases">
        <title>Co-occurence of chitin degradation, pigmentation and bioactivity in marine Pseudoalteromonas.</title>
        <authorList>
            <person name="Sonnenschein E.C."/>
            <person name="Bech P.K."/>
        </authorList>
    </citation>
    <scope>NUCLEOTIDE SEQUENCE [LARGE SCALE GENOMIC DNA]</scope>
    <source>
        <strain evidence="2">S2897</strain>
    </source>
</reference>
<reference evidence="1 2" key="1">
    <citation type="submission" date="2017-12" db="EMBL/GenBank/DDBJ databases">
        <authorList>
            <person name="Paulsen S."/>
            <person name="Gram L.K."/>
        </authorList>
    </citation>
    <scope>NUCLEOTIDE SEQUENCE [LARGE SCALE GENOMIC DNA]</scope>
    <source>
        <strain evidence="1 2">S2897</strain>
    </source>
</reference>
<name>A0A5S3Z362_9GAMM</name>
<evidence type="ECO:0000313" key="2">
    <source>
        <dbReference type="Proteomes" id="UP000305874"/>
    </source>
</evidence>
<dbReference type="EMBL" id="PNCG01000016">
    <property type="protein sequence ID" value="TMP85986.1"/>
    <property type="molecule type" value="Genomic_DNA"/>
</dbReference>
<evidence type="ECO:0000313" key="1">
    <source>
        <dbReference type="EMBL" id="TMP85986.1"/>
    </source>
</evidence>
<protein>
    <recommendedName>
        <fullName evidence="3">HNH endonuclease</fullName>
    </recommendedName>
</protein>
<proteinExistence type="predicted"/>
<dbReference type="Proteomes" id="UP000305874">
    <property type="component" value="Unassembled WGS sequence"/>
</dbReference>
<dbReference type="RefSeq" id="WP_138548746.1">
    <property type="nucleotide sequence ID" value="NZ_PNCG01000016.1"/>
</dbReference>
<organism evidence="1 2">
    <name type="scientific">Pseudoalteromonas ruthenica</name>
    <dbReference type="NCBI Taxonomy" id="151081"/>
    <lineage>
        <taxon>Bacteria</taxon>
        <taxon>Pseudomonadati</taxon>
        <taxon>Pseudomonadota</taxon>
        <taxon>Gammaproteobacteria</taxon>
        <taxon>Alteromonadales</taxon>
        <taxon>Pseudoalteromonadaceae</taxon>
        <taxon>Pseudoalteromonas</taxon>
    </lineage>
</organism>